<feature type="repeat" description="ANK" evidence="6">
    <location>
        <begin position="467"/>
        <end position="500"/>
    </location>
</feature>
<dbReference type="Gene3D" id="1.25.40.20">
    <property type="entry name" value="Ankyrin repeat-containing domain"/>
    <property type="match status" value="8"/>
</dbReference>
<dbReference type="PROSITE" id="PS00107">
    <property type="entry name" value="PROTEIN_KINASE_ATP"/>
    <property type="match status" value="1"/>
</dbReference>
<evidence type="ECO:0000256" key="2">
    <source>
        <dbReference type="ARBA" id="ARBA00022737"/>
    </source>
</evidence>
<keyword evidence="3 7" id="KW-0547">Nucleotide-binding</keyword>
<evidence type="ECO:0000256" key="7">
    <source>
        <dbReference type="PROSITE-ProRule" id="PRU10141"/>
    </source>
</evidence>
<feature type="domain" description="Protein kinase" evidence="8">
    <location>
        <begin position="1276"/>
        <end position="1562"/>
    </location>
</feature>
<feature type="repeat" description="ANK" evidence="6">
    <location>
        <begin position="569"/>
        <end position="602"/>
    </location>
</feature>
<evidence type="ECO:0000256" key="1">
    <source>
        <dbReference type="ARBA" id="ARBA00022527"/>
    </source>
</evidence>
<gene>
    <name evidence="9" type="ORF">Pfra01_000275800</name>
</gene>
<organism evidence="9 10">
    <name type="scientific">Phytophthora fragariaefolia</name>
    <dbReference type="NCBI Taxonomy" id="1490495"/>
    <lineage>
        <taxon>Eukaryota</taxon>
        <taxon>Sar</taxon>
        <taxon>Stramenopiles</taxon>
        <taxon>Oomycota</taxon>
        <taxon>Peronosporomycetes</taxon>
        <taxon>Peronosporales</taxon>
        <taxon>Peronosporaceae</taxon>
        <taxon>Phytophthora</taxon>
    </lineage>
</organism>
<feature type="repeat" description="ANK" evidence="6">
    <location>
        <begin position="370"/>
        <end position="402"/>
    </location>
</feature>
<dbReference type="InterPro" id="IPR002110">
    <property type="entry name" value="Ankyrin_rpt"/>
</dbReference>
<dbReference type="PANTHER" id="PTHR24161:SF85">
    <property type="entry name" value="PALMITOYLTRANSFERASE HIP14"/>
    <property type="match status" value="1"/>
</dbReference>
<reference evidence="9" key="1">
    <citation type="submission" date="2023-04" db="EMBL/GenBank/DDBJ databases">
        <title>Phytophthora fragariaefolia NBRC 109709.</title>
        <authorList>
            <person name="Ichikawa N."/>
            <person name="Sato H."/>
            <person name="Tonouchi N."/>
        </authorList>
    </citation>
    <scope>NUCLEOTIDE SEQUENCE</scope>
    <source>
        <strain evidence="9">NBRC 109709</strain>
    </source>
</reference>
<feature type="domain" description="Protein kinase" evidence="8">
    <location>
        <begin position="797"/>
        <end position="1055"/>
    </location>
</feature>
<name>A0A9W6TWZ6_9STRA</name>
<evidence type="ECO:0000256" key="6">
    <source>
        <dbReference type="PROSITE-ProRule" id="PRU00023"/>
    </source>
</evidence>
<dbReference type="Pfam" id="PF12796">
    <property type="entry name" value="Ank_2"/>
    <property type="match status" value="7"/>
</dbReference>
<dbReference type="GO" id="GO:0004674">
    <property type="term" value="F:protein serine/threonine kinase activity"/>
    <property type="evidence" value="ECO:0007669"/>
    <property type="project" value="UniProtKB-KW"/>
</dbReference>
<comment type="caution">
    <text evidence="9">The sequence shown here is derived from an EMBL/GenBank/DDBJ whole genome shotgun (WGS) entry which is preliminary data.</text>
</comment>
<dbReference type="InterPro" id="IPR001245">
    <property type="entry name" value="Ser-Thr/Tyr_kinase_cat_dom"/>
</dbReference>
<dbReference type="Gene3D" id="1.10.510.10">
    <property type="entry name" value="Transferase(Phosphotransferase) domain 1"/>
    <property type="match status" value="2"/>
</dbReference>
<feature type="binding site" evidence="7">
    <location>
        <position position="1303"/>
    </location>
    <ligand>
        <name>ATP</name>
        <dbReference type="ChEBI" id="CHEBI:30616"/>
    </ligand>
</feature>
<keyword evidence="1" id="KW-0723">Serine/threonine-protein kinase</keyword>
<dbReference type="GO" id="GO:0005524">
    <property type="term" value="F:ATP binding"/>
    <property type="evidence" value="ECO:0007669"/>
    <property type="project" value="UniProtKB-UniRule"/>
</dbReference>
<dbReference type="SUPFAM" id="SSF48403">
    <property type="entry name" value="Ankyrin repeat"/>
    <property type="match status" value="2"/>
</dbReference>
<sequence>METEDLVRVARVGDLARVKYLVGQRKDLDTGDALRWAALGGYLEVVRYLVEKCNSDVNAKDEHGAAAVVWAASSGKVKVVQYIAEQCDVDINAKSESGYTAFLVAAQWGHYDVVQFLCEQCDANVKCRNENESTALMLAAVGGHTDVARYLVEQCGLDLNAENIHGLNALMGGVLSGGTEIVRYLVKEQGADVNAKDAKGNTVLMGAILEDNVEMVCCLAEQCDADVNVKNATGSTALMEAAARGNAEIVQYLVERWGTGVDEKNTSGVTALMCAAKYGHIEVVQYLSEHCKADMNAANGVGATALMWAAAAGKATVVRYMIEQGGADVNATSKNGYTALMAAVEKKSLKVVQYLVEQCDIDLIARRTDDGFTALMLAARHGELELVQYIVEHGDAKDIGNDGALMWAASCGHLEIVRYLVEESGAEVSDFDVVAALTSAASQGNVDVVQYIVEEVGIDVNGKNKHGGSTALMWAAVNDMIDVVQYLVLHGGADVNTSNEIGATALFWAAEEGNIQVVKYLFEQCGTDGSAITTRGCTPLMGAAASGRIEVVQYLTEQCGVDLNTRNQMGDTALIMAAENDKIEIVKHLAGNRGADVNVVNIDGSTALLKAAEKGSLEIARFLAGKCGAHVNTKNRKGNTALLCAAQSNHPELARYLAEQCGANVNARNENSDTALMWAARNGSITLVRYLVEECAADVNIKNNKGETVVMWATTNGKVDVVRYFVELCDVDANAKSNDKSTALRIAADHGYHEIQQILTPFLVPALLSHSSDENDSANNTDLSFGNFKCGIPASEIKLGFFCQSSNIGGEFQAKWLDADVAVKLFIPDASHSSFENEMLSWQRLRHPNVLRIYGACKAARCLHFFVCEYASCGSLLDHVYSSSLKNPIVWKYLHEAALGLEYLHERGIIHGEIRCSNILIGCDGLAKLSSFGFSDPIRRPRQDIQRVIGSSRWQAPEVLRGEKPSRESDVYSLGLSILEAVAGNIPWGDYDDSDENWSTLFNKNNWVPEIDGDYSWYQPHCPPGDARELVWRMCSQDPQKRACLASVVYQLQYLAFKGCNQKSQPEAEPVITFDEYTNGKMHVWQKLEAYMKNCADPKYCRAFHQLSRIYERLRDSTHETTVFERFDTLVTDLYKITQMSPKQMLCMRLSSTRATTNSLYAFQWRMQSLVESLEGMELFPMETEAQWKQERTEQTLFVSGVSDIFLLLKDLESGEERSAFLRALKTEIEVSVGKYTSEEFAVMHSAYENISSTVENSDELKPAPEWFIPWYELIVDNWSCVGEGGFGRVHRAKWLNSEVVVKQVMLGGLAPNMHASDQISWLASDDPSATAAEMNATKREEALTMFRREVEIWFGLSHPHVVRLFGACHVGNPFFVCEYATNGTLVNFLRGHPDELWSKLHEAASGVQYLHARDVVHGDLKGNNIMIGSDMKAKVTDFGLSSIASNKEETKVSGAWNWLAPELLDTNQHPTFASDVYSLGMCIVEALRVVESVKFGKTSCIFLPWRVADKVAMKYHAMRGTLPSQPAICEDDQWDLVKRMCVLEPEKRIKISTVVDELAMLAKGTREPNTATVNSLSVTVNWESIPDVIRSTYALLNSLQGNNAQRCDLLSQYASLWQKFEQVRRWINDSQNNECHDGFCSLVASFRVATKKLQERDSSLISLAETTMRCYALQRSLERFCEAYFLVHGVPSFASE</sequence>
<keyword evidence="1" id="KW-0808">Transferase</keyword>
<dbReference type="PROSITE" id="PS50297">
    <property type="entry name" value="ANK_REP_REGION"/>
    <property type="match status" value="2"/>
</dbReference>
<dbReference type="Pfam" id="PF13637">
    <property type="entry name" value="Ank_4"/>
    <property type="match status" value="1"/>
</dbReference>
<keyword evidence="4 7" id="KW-0067">ATP-binding</keyword>
<evidence type="ECO:0000256" key="5">
    <source>
        <dbReference type="ARBA" id="ARBA00023043"/>
    </source>
</evidence>
<dbReference type="EMBL" id="BSXT01000222">
    <property type="protein sequence ID" value="GMF21228.1"/>
    <property type="molecule type" value="Genomic_DNA"/>
</dbReference>
<dbReference type="Proteomes" id="UP001165121">
    <property type="component" value="Unassembled WGS sequence"/>
</dbReference>
<dbReference type="OrthoDB" id="111909at2759"/>
<dbReference type="SUPFAM" id="SSF56112">
    <property type="entry name" value="Protein kinase-like (PK-like)"/>
    <property type="match status" value="2"/>
</dbReference>
<keyword evidence="5 6" id="KW-0040">ANK repeat</keyword>
<feature type="repeat" description="ANK" evidence="6">
    <location>
        <begin position="301"/>
        <end position="334"/>
    </location>
</feature>
<dbReference type="InterPro" id="IPR000719">
    <property type="entry name" value="Prot_kinase_dom"/>
</dbReference>
<dbReference type="PROSITE" id="PS00108">
    <property type="entry name" value="PROTEIN_KINASE_ST"/>
    <property type="match status" value="1"/>
</dbReference>
<accession>A0A9W6TWZ6</accession>
<evidence type="ECO:0000256" key="4">
    <source>
        <dbReference type="ARBA" id="ARBA00022840"/>
    </source>
</evidence>
<keyword evidence="1" id="KW-0418">Kinase</keyword>
<evidence type="ECO:0000313" key="10">
    <source>
        <dbReference type="Proteomes" id="UP001165121"/>
    </source>
</evidence>
<dbReference type="InterPro" id="IPR008271">
    <property type="entry name" value="Ser/Thr_kinase_AS"/>
</dbReference>
<dbReference type="InterPro" id="IPR011009">
    <property type="entry name" value="Kinase-like_dom_sf"/>
</dbReference>
<dbReference type="Pfam" id="PF07714">
    <property type="entry name" value="PK_Tyr_Ser-Thr"/>
    <property type="match status" value="1"/>
</dbReference>
<dbReference type="InterPro" id="IPR017441">
    <property type="entry name" value="Protein_kinase_ATP_BS"/>
</dbReference>
<dbReference type="Pfam" id="PF00069">
    <property type="entry name" value="Pkinase"/>
    <property type="match status" value="1"/>
</dbReference>
<feature type="repeat" description="ANK" evidence="6">
    <location>
        <begin position="233"/>
        <end position="256"/>
    </location>
</feature>
<feature type="repeat" description="ANK" evidence="6">
    <location>
        <begin position="535"/>
        <end position="568"/>
    </location>
</feature>
<proteinExistence type="predicted"/>
<evidence type="ECO:0000256" key="3">
    <source>
        <dbReference type="ARBA" id="ARBA00022741"/>
    </source>
</evidence>
<keyword evidence="2" id="KW-0677">Repeat</keyword>
<dbReference type="Gene3D" id="3.30.200.20">
    <property type="entry name" value="Phosphorylase Kinase, domain 1"/>
    <property type="match status" value="2"/>
</dbReference>
<protein>
    <submittedName>
        <fullName evidence="9">Unnamed protein product</fullName>
    </submittedName>
</protein>
<dbReference type="PROSITE" id="PS50011">
    <property type="entry name" value="PROTEIN_KINASE_DOM"/>
    <property type="match status" value="2"/>
</dbReference>
<dbReference type="PANTHER" id="PTHR24161">
    <property type="entry name" value="ANK_REP_REGION DOMAIN-CONTAINING PROTEIN-RELATED"/>
    <property type="match status" value="1"/>
</dbReference>
<dbReference type="PROSITE" id="PS50088">
    <property type="entry name" value="ANK_REPEAT"/>
    <property type="match status" value="6"/>
</dbReference>
<evidence type="ECO:0000259" key="8">
    <source>
        <dbReference type="PROSITE" id="PS50011"/>
    </source>
</evidence>
<dbReference type="InterPro" id="IPR036770">
    <property type="entry name" value="Ankyrin_rpt-contain_sf"/>
</dbReference>
<dbReference type="SMART" id="SM00248">
    <property type="entry name" value="ANK"/>
    <property type="match status" value="22"/>
</dbReference>
<dbReference type="SMART" id="SM00220">
    <property type="entry name" value="S_TKc"/>
    <property type="match status" value="2"/>
</dbReference>
<keyword evidence="10" id="KW-1185">Reference proteome</keyword>
<evidence type="ECO:0000313" key="9">
    <source>
        <dbReference type="EMBL" id="GMF21228.1"/>
    </source>
</evidence>